<sequence>MMHPSSQSMYSRRYSSPEALVKLSTREAMIMKDVDLSSSPTCTYDGCHDWVLQRMAARPPSAKVHERYYDPELARIPVQLFDSIPENPKHEQETNEKSREKRPSLAAEKSIGSLGEILSGGGYAPVELFQRSPFGSAIDEMGNFISSSGKRATRTFSFGEF</sequence>
<name>A0A7S0F3U5_9CRYP</name>
<organism evidence="2">
    <name type="scientific">Hanusia phi</name>
    <dbReference type="NCBI Taxonomy" id="3032"/>
    <lineage>
        <taxon>Eukaryota</taxon>
        <taxon>Cryptophyceae</taxon>
        <taxon>Pyrenomonadales</taxon>
        <taxon>Geminigeraceae</taxon>
        <taxon>Hanusia</taxon>
    </lineage>
</organism>
<reference evidence="2" key="1">
    <citation type="submission" date="2021-01" db="EMBL/GenBank/DDBJ databases">
        <authorList>
            <person name="Corre E."/>
            <person name="Pelletier E."/>
            <person name="Niang G."/>
            <person name="Scheremetjew M."/>
            <person name="Finn R."/>
            <person name="Kale V."/>
            <person name="Holt S."/>
            <person name="Cochrane G."/>
            <person name="Meng A."/>
            <person name="Brown T."/>
            <person name="Cohen L."/>
        </authorList>
    </citation>
    <scope>NUCLEOTIDE SEQUENCE</scope>
    <source>
        <strain evidence="2">CCMP325</strain>
    </source>
</reference>
<evidence type="ECO:0000256" key="1">
    <source>
        <dbReference type="SAM" id="MobiDB-lite"/>
    </source>
</evidence>
<feature type="region of interest" description="Disordered" evidence="1">
    <location>
        <begin position="80"/>
        <end position="106"/>
    </location>
</feature>
<evidence type="ECO:0000313" key="2">
    <source>
        <dbReference type="EMBL" id="CAD8502345.1"/>
    </source>
</evidence>
<dbReference type="EMBL" id="HBEO01030032">
    <property type="protein sequence ID" value="CAD8502345.1"/>
    <property type="molecule type" value="Transcribed_RNA"/>
</dbReference>
<accession>A0A7S0F3U5</accession>
<feature type="compositionally biased region" description="Basic and acidic residues" evidence="1">
    <location>
        <begin position="87"/>
        <end position="103"/>
    </location>
</feature>
<dbReference type="AlphaFoldDB" id="A0A7S0F3U5"/>
<protein>
    <submittedName>
        <fullName evidence="2">Uncharacterized protein</fullName>
    </submittedName>
</protein>
<gene>
    <name evidence="2" type="ORF">HPHI1048_LOCUS20402</name>
</gene>
<proteinExistence type="predicted"/>